<sequence length="217" mass="24343">MKNKKTILKIALIIIIIMLAFYTIKIFHIDIRNIKIDDLADYISTYGKFAVVCFLIMCLLKPLLVCVPAAIFSVIGGMLFGPIKGFMLSMIGFFLSGTVAFSIARFFGQSKISQMLKGRAANINANIEKNGFKILLLLRLPPVLPYDPLSYTCGLSKIKYRDFILASLIGVMPETLCYSIMGRNIFKFNSAKFIIPLVFIIFATISSTFFFKKANDL</sequence>
<keyword evidence="5 6" id="KW-0472">Membrane</keyword>
<gene>
    <name evidence="8" type="ORF">KQI86_02250</name>
</gene>
<dbReference type="InterPro" id="IPR032816">
    <property type="entry name" value="VTT_dom"/>
</dbReference>
<keyword evidence="2 6" id="KW-1003">Cell membrane</keyword>
<proteinExistence type="inferred from homology"/>
<organism evidence="8 9">
    <name type="scientific">Clostridium mobile</name>
    <dbReference type="NCBI Taxonomy" id="2841512"/>
    <lineage>
        <taxon>Bacteria</taxon>
        <taxon>Bacillati</taxon>
        <taxon>Bacillota</taxon>
        <taxon>Clostridia</taxon>
        <taxon>Eubacteriales</taxon>
        <taxon>Clostridiaceae</taxon>
        <taxon>Clostridium</taxon>
    </lineage>
</organism>
<evidence type="ECO:0000259" key="7">
    <source>
        <dbReference type="Pfam" id="PF09335"/>
    </source>
</evidence>
<keyword evidence="9" id="KW-1185">Reference proteome</keyword>
<accession>A0ABS6EF88</accession>
<evidence type="ECO:0000256" key="5">
    <source>
        <dbReference type="ARBA" id="ARBA00023136"/>
    </source>
</evidence>
<dbReference type="RefSeq" id="WP_216437532.1">
    <property type="nucleotide sequence ID" value="NZ_JAHLQF010000001.1"/>
</dbReference>
<dbReference type="InterPro" id="IPR015414">
    <property type="entry name" value="TMEM64"/>
</dbReference>
<comment type="similarity">
    <text evidence="6">Belongs to the TVP38/TMEM64 family.</text>
</comment>
<dbReference type="EMBL" id="JAHLQF010000001">
    <property type="protein sequence ID" value="MBU5483130.1"/>
    <property type="molecule type" value="Genomic_DNA"/>
</dbReference>
<evidence type="ECO:0000256" key="4">
    <source>
        <dbReference type="ARBA" id="ARBA00022989"/>
    </source>
</evidence>
<dbReference type="Pfam" id="PF09335">
    <property type="entry name" value="VTT_dom"/>
    <property type="match status" value="1"/>
</dbReference>
<reference evidence="8 9" key="1">
    <citation type="submission" date="2021-06" db="EMBL/GenBank/DDBJ databases">
        <authorList>
            <person name="Sun Q."/>
            <person name="Li D."/>
        </authorList>
    </citation>
    <scope>NUCLEOTIDE SEQUENCE [LARGE SCALE GENOMIC DNA]</scope>
    <source>
        <strain evidence="8 9">MSJ-11</strain>
    </source>
</reference>
<protein>
    <recommendedName>
        <fullName evidence="6">TVP38/TMEM64 family membrane protein</fullName>
    </recommendedName>
</protein>
<name>A0ABS6EF88_9CLOT</name>
<dbReference type="PANTHER" id="PTHR12677:SF49">
    <property type="entry name" value="TVP38_TMEM64 FAMILY MEMBRANE PROTEIN"/>
    <property type="match status" value="1"/>
</dbReference>
<evidence type="ECO:0000256" key="2">
    <source>
        <dbReference type="ARBA" id="ARBA00022475"/>
    </source>
</evidence>
<dbReference type="PANTHER" id="PTHR12677">
    <property type="entry name" value="GOLGI APPARATUS MEMBRANE PROTEIN TVP38-RELATED"/>
    <property type="match status" value="1"/>
</dbReference>
<keyword evidence="4 6" id="KW-1133">Transmembrane helix</keyword>
<feature type="transmembrane region" description="Helical" evidence="6">
    <location>
        <begin position="193"/>
        <end position="211"/>
    </location>
</feature>
<evidence type="ECO:0000256" key="1">
    <source>
        <dbReference type="ARBA" id="ARBA00004651"/>
    </source>
</evidence>
<feature type="transmembrane region" description="Helical" evidence="6">
    <location>
        <begin position="6"/>
        <end position="28"/>
    </location>
</feature>
<comment type="caution">
    <text evidence="6">Lacks conserved residue(s) required for the propagation of feature annotation.</text>
</comment>
<evidence type="ECO:0000256" key="6">
    <source>
        <dbReference type="RuleBase" id="RU366058"/>
    </source>
</evidence>
<evidence type="ECO:0000313" key="9">
    <source>
        <dbReference type="Proteomes" id="UP000726170"/>
    </source>
</evidence>
<evidence type="ECO:0000256" key="3">
    <source>
        <dbReference type="ARBA" id="ARBA00022692"/>
    </source>
</evidence>
<feature type="domain" description="VTT" evidence="7">
    <location>
        <begin position="67"/>
        <end position="183"/>
    </location>
</feature>
<comment type="subcellular location">
    <subcellularLocation>
        <location evidence="1 6">Cell membrane</location>
        <topology evidence="1 6">Multi-pass membrane protein</topology>
    </subcellularLocation>
</comment>
<feature type="transmembrane region" description="Helical" evidence="6">
    <location>
        <begin position="86"/>
        <end position="107"/>
    </location>
</feature>
<dbReference type="Proteomes" id="UP000726170">
    <property type="component" value="Unassembled WGS sequence"/>
</dbReference>
<keyword evidence="3 6" id="KW-0812">Transmembrane</keyword>
<feature type="transmembrane region" description="Helical" evidence="6">
    <location>
        <begin position="49"/>
        <end position="80"/>
    </location>
</feature>
<comment type="caution">
    <text evidence="8">The sequence shown here is derived from an EMBL/GenBank/DDBJ whole genome shotgun (WGS) entry which is preliminary data.</text>
</comment>
<evidence type="ECO:0000313" key="8">
    <source>
        <dbReference type="EMBL" id="MBU5483130.1"/>
    </source>
</evidence>